<dbReference type="SUPFAM" id="SSF47384">
    <property type="entry name" value="Homodimeric domain of signal transducing histidine kinase"/>
    <property type="match status" value="1"/>
</dbReference>
<dbReference type="CDD" id="cd00082">
    <property type="entry name" value="HisKA"/>
    <property type="match status" value="1"/>
</dbReference>
<comment type="caution">
    <text evidence="12">The sequence shown here is derived from an EMBL/GenBank/DDBJ whole genome shotgun (WGS) entry which is preliminary data.</text>
</comment>
<keyword evidence="6" id="KW-0238">DNA-binding</keyword>
<evidence type="ECO:0000256" key="2">
    <source>
        <dbReference type="ARBA" id="ARBA00012438"/>
    </source>
</evidence>
<dbReference type="SMART" id="SM00091">
    <property type="entry name" value="PAS"/>
    <property type="match status" value="1"/>
</dbReference>
<keyword evidence="5" id="KW-0418">Kinase</keyword>
<dbReference type="SMART" id="SM00388">
    <property type="entry name" value="HisKA"/>
    <property type="match status" value="1"/>
</dbReference>
<sequence length="598" mass="65214">MSRILIVDEQPVTRHALRLMMEADRHEVVGEADNGPDALHQVRVCKPDLMILELSIPRLGGLEVLQRLVAQESPVKVLVLTSQDSEYFAGRCLTAGAAGFVSKQENPQAVREAVRAIAQGHSYFPSHALGSVSAAEEAGHGELIKGLSVRELSVLQLLARGLSNIAIADQLAISDKTVSTYKVRLMQKLHAKSLVELIDIGRRHGLVEGGAREESGSAASELDDEQLRELGMLRRFMESIPYPISLRGLDGRIQYCSDASLETLGRTREEVIGSTWSELGVFASTDEAQLLQDRFLAAVGKGESLDWDVEFQGAQERRVVHVWARPYRDGQDALLGVMSGVVDITHQDNLIRGLRNANARIGTISRGKGLFLASMGSELQGPLQNILAMIGMALNQEDPARRVEPLQVARSMAENMLHMLDDLNLLSRADLGRLHLAPEEVDLKALAQRQLDMLAEPAMTKGLTLDADFSLAMQPRVWCDPLRLRQVLNNLLSNALKFTDHGAIVLRLSARGSGEGMVEVQLDVIDTGVGIPLEEQETLFEPFTAPLKGERVRRGSTGLGLALSRSLVELMGGELTMSSRPGIGTEFGIKLLLPAVEG</sequence>
<dbReference type="Proteomes" id="UP000307510">
    <property type="component" value="Unassembled WGS sequence"/>
</dbReference>
<dbReference type="InterPro" id="IPR058245">
    <property type="entry name" value="NreC/VraR/RcsB-like_REC"/>
</dbReference>
<dbReference type="InterPro" id="IPR036890">
    <property type="entry name" value="HATPase_C_sf"/>
</dbReference>
<evidence type="ECO:0000256" key="1">
    <source>
        <dbReference type="ARBA" id="ARBA00000085"/>
    </source>
</evidence>
<dbReference type="GO" id="GO:0005886">
    <property type="term" value="C:plasma membrane"/>
    <property type="evidence" value="ECO:0007669"/>
    <property type="project" value="TreeGrafter"/>
</dbReference>
<dbReference type="SMART" id="SM00387">
    <property type="entry name" value="HATPase_c"/>
    <property type="match status" value="1"/>
</dbReference>
<accession>A0A5R9A565</accession>
<dbReference type="CDD" id="cd06170">
    <property type="entry name" value="LuxR_C_like"/>
    <property type="match status" value="1"/>
</dbReference>
<dbReference type="EC" id="2.7.13.3" evidence="2"/>
<dbReference type="InterPro" id="IPR013767">
    <property type="entry name" value="PAS_fold"/>
</dbReference>
<proteinExistence type="predicted"/>
<comment type="caution">
    <text evidence="7">Lacks conserved residue(s) required for the propagation of feature annotation.</text>
</comment>
<dbReference type="Gene3D" id="3.40.50.2300">
    <property type="match status" value="1"/>
</dbReference>
<dbReference type="SMART" id="SM00448">
    <property type="entry name" value="REC"/>
    <property type="match status" value="1"/>
</dbReference>
<dbReference type="PROSITE" id="PS00622">
    <property type="entry name" value="HTH_LUXR_1"/>
    <property type="match status" value="1"/>
</dbReference>
<evidence type="ECO:0000256" key="5">
    <source>
        <dbReference type="ARBA" id="ARBA00022777"/>
    </source>
</evidence>
<evidence type="ECO:0000259" key="10">
    <source>
        <dbReference type="PROSITE" id="PS50110"/>
    </source>
</evidence>
<dbReference type="InterPro" id="IPR001789">
    <property type="entry name" value="Sig_transdc_resp-reg_receiver"/>
</dbReference>
<dbReference type="InterPro" id="IPR016032">
    <property type="entry name" value="Sig_transdc_resp-reg_C-effctor"/>
</dbReference>
<feature type="domain" description="Histidine kinase" evidence="9">
    <location>
        <begin position="374"/>
        <end position="595"/>
    </location>
</feature>
<dbReference type="PROSITE" id="PS50112">
    <property type="entry name" value="PAS"/>
    <property type="match status" value="1"/>
</dbReference>
<dbReference type="SUPFAM" id="SSF55785">
    <property type="entry name" value="PYP-like sensor domain (PAS domain)"/>
    <property type="match status" value="1"/>
</dbReference>
<reference evidence="12 13" key="1">
    <citation type="submission" date="2019-05" db="EMBL/GenBank/DDBJ databases">
        <authorList>
            <person name="Moore K."/>
            <person name="O'Neill P."/>
            <person name="Farbos A."/>
            <person name="Studholme D.J."/>
        </authorList>
    </citation>
    <scope>NUCLEOTIDE SEQUENCE [LARGE SCALE GENOMIC DNA]</scope>
    <source>
        <strain evidence="12 13">DSM 9128</strain>
    </source>
</reference>
<dbReference type="PROSITE" id="PS50109">
    <property type="entry name" value="HIS_KIN"/>
    <property type="match status" value="1"/>
</dbReference>
<dbReference type="SMART" id="SM00421">
    <property type="entry name" value="HTH_LUXR"/>
    <property type="match status" value="1"/>
</dbReference>
<evidence type="ECO:0000259" key="11">
    <source>
        <dbReference type="PROSITE" id="PS50112"/>
    </source>
</evidence>
<dbReference type="InterPro" id="IPR000792">
    <property type="entry name" value="Tscrpt_reg_LuxR_C"/>
</dbReference>
<dbReference type="InterPro" id="IPR000014">
    <property type="entry name" value="PAS"/>
</dbReference>
<dbReference type="Pfam" id="PF02518">
    <property type="entry name" value="HATPase_c"/>
    <property type="match status" value="1"/>
</dbReference>
<evidence type="ECO:0000313" key="13">
    <source>
        <dbReference type="Proteomes" id="UP000307510"/>
    </source>
</evidence>
<evidence type="ECO:0000256" key="6">
    <source>
        <dbReference type="ARBA" id="ARBA00023125"/>
    </source>
</evidence>
<dbReference type="PANTHER" id="PTHR43047:SF72">
    <property type="entry name" value="OSMOSENSING HISTIDINE PROTEIN KINASE SLN1"/>
    <property type="match status" value="1"/>
</dbReference>
<dbReference type="SUPFAM" id="SSF52172">
    <property type="entry name" value="CheY-like"/>
    <property type="match status" value="1"/>
</dbReference>
<evidence type="ECO:0000313" key="12">
    <source>
        <dbReference type="EMBL" id="TLP73821.1"/>
    </source>
</evidence>
<evidence type="ECO:0000259" key="9">
    <source>
        <dbReference type="PROSITE" id="PS50109"/>
    </source>
</evidence>
<dbReference type="GO" id="GO:0003677">
    <property type="term" value="F:DNA binding"/>
    <property type="evidence" value="ECO:0007669"/>
    <property type="project" value="UniProtKB-KW"/>
</dbReference>
<keyword evidence="3" id="KW-0597">Phosphoprotein</keyword>
<dbReference type="SUPFAM" id="SSF55874">
    <property type="entry name" value="ATPase domain of HSP90 chaperone/DNA topoisomerase II/histidine kinase"/>
    <property type="match status" value="1"/>
</dbReference>
<dbReference type="GO" id="GO:0006355">
    <property type="term" value="P:regulation of DNA-templated transcription"/>
    <property type="evidence" value="ECO:0007669"/>
    <property type="project" value="InterPro"/>
</dbReference>
<dbReference type="InterPro" id="IPR036097">
    <property type="entry name" value="HisK_dim/P_sf"/>
</dbReference>
<evidence type="ECO:0000259" key="8">
    <source>
        <dbReference type="PROSITE" id="PS50043"/>
    </source>
</evidence>
<dbReference type="AlphaFoldDB" id="A0A5R9A565"/>
<dbReference type="InterPro" id="IPR004358">
    <property type="entry name" value="Sig_transdc_His_kin-like_C"/>
</dbReference>
<dbReference type="PRINTS" id="PR00038">
    <property type="entry name" value="HTHLUXR"/>
</dbReference>
<feature type="domain" description="PAS" evidence="11">
    <location>
        <begin position="229"/>
        <end position="302"/>
    </location>
</feature>
<dbReference type="GO" id="GO:0009927">
    <property type="term" value="F:histidine phosphotransfer kinase activity"/>
    <property type="evidence" value="ECO:0007669"/>
    <property type="project" value="TreeGrafter"/>
</dbReference>
<dbReference type="PANTHER" id="PTHR43047">
    <property type="entry name" value="TWO-COMPONENT HISTIDINE PROTEIN KINASE"/>
    <property type="match status" value="1"/>
</dbReference>
<dbReference type="InterPro" id="IPR011006">
    <property type="entry name" value="CheY-like_superfamily"/>
</dbReference>
<dbReference type="PROSITE" id="PS50110">
    <property type="entry name" value="RESPONSE_REGULATORY"/>
    <property type="match status" value="1"/>
</dbReference>
<name>A0A5R9A565_PSENT</name>
<dbReference type="SUPFAM" id="SSF46894">
    <property type="entry name" value="C-terminal effector domain of the bipartite response regulators"/>
    <property type="match status" value="1"/>
</dbReference>
<dbReference type="Pfam" id="PF00196">
    <property type="entry name" value="GerE"/>
    <property type="match status" value="1"/>
</dbReference>
<dbReference type="CDD" id="cd16922">
    <property type="entry name" value="HATPase_EvgS-ArcB-TorS-like"/>
    <property type="match status" value="1"/>
</dbReference>
<protein>
    <recommendedName>
        <fullName evidence="2">histidine kinase</fullName>
        <ecNumber evidence="2">2.7.13.3</ecNumber>
    </recommendedName>
</protein>
<gene>
    <name evidence="12" type="ORF">FEA48_16455</name>
</gene>
<dbReference type="CDD" id="cd00130">
    <property type="entry name" value="PAS"/>
    <property type="match status" value="1"/>
</dbReference>
<dbReference type="InterPro" id="IPR003594">
    <property type="entry name" value="HATPase_dom"/>
</dbReference>
<dbReference type="Gene3D" id="3.30.450.20">
    <property type="entry name" value="PAS domain"/>
    <property type="match status" value="1"/>
</dbReference>
<dbReference type="InterPro" id="IPR003661">
    <property type="entry name" value="HisK_dim/P_dom"/>
</dbReference>
<evidence type="ECO:0000256" key="4">
    <source>
        <dbReference type="ARBA" id="ARBA00022679"/>
    </source>
</evidence>
<dbReference type="InterPro" id="IPR005467">
    <property type="entry name" value="His_kinase_dom"/>
</dbReference>
<feature type="domain" description="Response regulatory" evidence="10">
    <location>
        <begin position="3"/>
        <end position="118"/>
    </location>
</feature>
<reference evidence="13" key="2">
    <citation type="submission" date="2019-06" db="EMBL/GenBank/DDBJ databases">
        <title>AzeR, a transcriptional regulator that responds to azelaic acid in Pseudomonas nitroreducens.</title>
        <authorList>
            <person name="Bez C."/>
            <person name="Javvadi S.G."/>
            <person name="Bertani I."/>
            <person name="Devescovi G."/>
            <person name="Studholme D.J."/>
            <person name="Geller A."/>
            <person name="Levy A."/>
            <person name="Venturi V."/>
        </authorList>
    </citation>
    <scope>NUCLEOTIDE SEQUENCE [LARGE SCALE GENOMIC DNA]</scope>
    <source>
        <strain evidence="13">DSM 9128</strain>
    </source>
</reference>
<organism evidence="12 13">
    <name type="scientific">Pseudomonas nitroreducens</name>
    <dbReference type="NCBI Taxonomy" id="46680"/>
    <lineage>
        <taxon>Bacteria</taxon>
        <taxon>Pseudomonadati</taxon>
        <taxon>Pseudomonadota</taxon>
        <taxon>Gammaproteobacteria</taxon>
        <taxon>Pseudomonadales</taxon>
        <taxon>Pseudomonadaceae</taxon>
        <taxon>Pseudomonas</taxon>
    </lineage>
</organism>
<comment type="catalytic activity">
    <reaction evidence="1">
        <text>ATP + protein L-histidine = ADP + protein N-phospho-L-histidine.</text>
        <dbReference type="EC" id="2.7.13.3"/>
    </reaction>
</comment>
<dbReference type="Pfam" id="PF00072">
    <property type="entry name" value="Response_reg"/>
    <property type="match status" value="1"/>
</dbReference>
<dbReference type="EMBL" id="VASG01000004">
    <property type="protein sequence ID" value="TLP73821.1"/>
    <property type="molecule type" value="Genomic_DNA"/>
</dbReference>
<dbReference type="InterPro" id="IPR035965">
    <property type="entry name" value="PAS-like_dom_sf"/>
</dbReference>
<dbReference type="CDD" id="cd17535">
    <property type="entry name" value="REC_NarL-like"/>
    <property type="match status" value="1"/>
</dbReference>
<dbReference type="PRINTS" id="PR00344">
    <property type="entry name" value="BCTRLSENSOR"/>
</dbReference>
<dbReference type="PROSITE" id="PS50043">
    <property type="entry name" value="HTH_LUXR_2"/>
    <property type="match status" value="1"/>
</dbReference>
<keyword evidence="4" id="KW-0808">Transferase</keyword>
<dbReference type="GO" id="GO:0000155">
    <property type="term" value="F:phosphorelay sensor kinase activity"/>
    <property type="evidence" value="ECO:0007669"/>
    <property type="project" value="InterPro"/>
</dbReference>
<dbReference type="NCBIfam" id="TIGR00229">
    <property type="entry name" value="sensory_box"/>
    <property type="match status" value="1"/>
</dbReference>
<dbReference type="RefSeq" id="WP_138214775.1">
    <property type="nucleotide sequence ID" value="NZ_VASG01000004.1"/>
</dbReference>
<evidence type="ECO:0000256" key="3">
    <source>
        <dbReference type="ARBA" id="ARBA00022553"/>
    </source>
</evidence>
<evidence type="ECO:0000256" key="7">
    <source>
        <dbReference type="PROSITE-ProRule" id="PRU00169"/>
    </source>
</evidence>
<dbReference type="Gene3D" id="3.30.565.10">
    <property type="entry name" value="Histidine kinase-like ATPase, C-terminal domain"/>
    <property type="match status" value="1"/>
</dbReference>
<feature type="domain" description="HTH luxR-type" evidence="8">
    <location>
        <begin position="140"/>
        <end position="205"/>
    </location>
</feature>
<dbReference type="Pfam" id="PF00989">
    <property type="entry name" value="PAS"/>
    <property type="match status" value="1"/>
</dbReference>
<dbReference type="Gene3D" id="1.10.287.130">
    <property type="match status" value="1"/>
</dbReference>